<sequence length="98" mass="10853">MTARKRASATATTTAAAADSRPAQADHKSPESTSSDLPIVPPKWGVIVKLSLLFPIPYFLPPLLPLQDRTRVEEIDPYQCWTQSCRLLCYSQDDTCGF</sequence>
<evidence type="ECO:0000313" key="2">
    <source>
        <dbReference type="EMBL" id="GKV50045.1"/>
    </source>
</evidence>
<feature type="compositionally biased region" description="Low complexity" evidence="1">
    <location>
        <begin position="8"/>
        <end position="23"/>
    </location>
</feature>
<keyword evidence="3" id="KW-1185">Reference proteome</keyword>
<proteinExistence type="predicted"/>
<comment type="caution">
    <text evidence="2">The sequence shown here is derived from an EMBL/GenBank/DDBJ whole genome shotgun (WGS) entry which is preliminary data.</text>
</comment>
<evidence type="ECO:0000256" key="1">
    <source>
        <dbReference type="SAM" id="MobiDB-lite"/>
    </source>
</evidence>
<dbReference type="Proteomes" id="UP001054252">
    <property type="component" value="Unassembled WGS sequence"/>
</dbReference>
<gene>
    <name evidence="2" type="ORF">SLEP1_g56759</name>
</gene>
<dbReference type="EMBL" id="BPVZ01000334">
    <property type="protein sequence ID" value="GKV50045.1"/>
    <property type="molecule type" value="Genomic_DNA"/>
</dbReference>
<protein>
    <submittedName>
        <fullName evidence="2">Uncharacterized protein</fullName>
    </submittedName>
</protein>
<feature type="region of interest" description="Disordered" evidence="1">
    <location>
        <begin position="1"/>
        <end position="36"/>
    </location>
</feature>
<name>A0AAV5MJP7_9ROSI</name>
<dbReference type="AlphaFoldDB" id="A0AAV5MJP7"/>
<accession>A0AAV5MJP7</accession>
<evidence type="ECO:0000313" key="3">
    <source>
        <dbReference type="Proteomes" id="UP001054252"/>
    </source>
</evidence>
<reference evidence="2 3" key="1">
    <citation type="journal article" date="2021" name="Commun. Biol.">
        <title>The genome of Shorea leprosula (Dipterocarpaceae) highlights the ecological relevance of drought in aseasonal tropical rainforests.</title>
        <authorList>
            <person name="Ng K.K.S."/>
            <person name="Kobayashi M.J."/>
            <person name="Fawcett J.A."/>
            <person name="Hatakeyama M."/>
            <person name="Paape T."/>
            <person name="Ng C.H."/>
            <person name="Ang C.C."/>
            <person name="Tnah L.H."/>
            <person name="Lee C.T."/>
            <person name="Nishiyama T."/>
            <person name="Sese J."/>
            <person name="O'Brien M.J."/>
            <person name="Copetti D."/>
            <person name="Mohd Noor M.I."/>
            <person name="Ong R.C."/>
            <person name="Putra M."/>
            <person name="Sireger I.Z."/>
            <person name="Indrioko S."/>
            <person name="Kosugi Y."/>
            <person name="Izuno A."/>
            <person name="Isagi Y."/>
            <person name="Lee S.L."/>
            <person name="Shimizu K.K."/>
        </authorList>
    </citation>
    <scope>NUCLEOTIDE SEQUENCE [LARGE SCALE GENOMIC DNA]</scope>
    <source>
        <strain evidence="2">214</strain>
    </source>
</reference>
<organism evidence="2 3">
    <name type="scientific">Rubroshorea leprosula</name>
    <dbReference type="NCBI Taxonomy" id="152421"/>
    <lineage>
        <taxon>Eukaryota</taxon>
        <taxon>Viridiplantae</taxon>
        <taxon>Streptophyta</taxon>
        <taxon>Embryophyta</taxon>
        <taxon>Tracheophyta</taxon>
        <taxon>Spermatophyta</taxon>
        <taxon>Magnoliopsida</taxon>
        <taxon>eudicotyledons</taxon>
        <taxon>Gunneridae</taxon>
        <taxon>Pentapetalae</taxon>
        <taxon>rosids</taxon>
        <taxon>malvids</taxon>
        <taxon>Malvales</taxon>
        <taxon>Dipterocarpaceae</taxon>
        <taxon>Rubroshorea</taxon>
    </lineage>
</organism>